<dbReference type="InterPro" id="IPR007372">
    <property type="entry name" value="Lipid/polyisoprenoid-bd_YceI"/>
</dbReference>
<protein>
    <submittedName>
        <fullName evidence="3">Polyisoprenoid-binding protein</fullName>
    </submittedName>
</protein>
<proteinExistence type="predicted"/>
<dbReference type="SUPFAM" id="SSF101874">
    <property type="entry name" value="YceI-like"/>
    <property type="match status" value="1"/>
</dbReference>
<comment type="caution">
    <text evidence="3">The sequence shown here is derived from an EMBL/GenBank/DDBJ whole genome shotgun (WGS) entry which is preliminary data.</text>
</comment>
<feature type="domain" description="Lipid/polyisoprenoid-binding YceI-like" evidence="2">
    <location>
        <begin position="22"/>
        <end position="189"/>
    </location>
</feature>
<reference evidence="3" key="1">
    <citation type="submission" date="2021-01" db="EMBL/GenBank/DDBJ databases">
        <title>Fulvivirga kasyanovii gen. nov., sp nov., a novel member of the phylum Bacteroidetes isolated from seawater in a mussel farm.</title>
        <authorList>
            <person name="Zhao L.-H."/>
            <person name="Wang Z.-J."/>
        </authorList>
    </citation>
    <scope>NUCLEOTIDE SEQUENCE</scope>
    <source>
        <strain evidence="3">29W222</strain>
    </source>
</reference>
<feature type="chain" id="PRO_5036945281" evidence="1">
    <location>
        <begin position="20"/>
        <end position="192"/>
    </location>
</feature>
<gene>
    <name evidence="3" type="ORF">JMN32_17010</name>
</gene>
<feature type="signal peptide" evidence="1">
    <location>
        <begin position="1"/>
        <end position="19"/>
    </location>
</feature>
<accession>A0A937G117</accession>
<organism evidence="3 4">
    <name type="scientific">Fulvivirga marina</name>
    <dbReference type="NCBI Taxonomy" id="2494733"/>
    <lineage>
        <taxon>Bacteria</taxon>
        <taxon>Pseudomonadati</taxon>
        <taxon>Bacteroidota</taxon>
        <taxon>Cytophagia</taxon>
        <taxon>Cytophagales</taxon>
        <taxon>Fulvivirgaceae</taxon>
        <taxon>Fulvivirga</taxon>
    </lineage>
</organism>
<name>A0A937G117_9BACT</name>
<keyword evidence="4" id="KW-1185">Reference proteome</keyword>
<dbReference type="RefSeq" id="WP_202857559.1">
    <property type="nucleotide sequence ID" value="NZ_JAEUGD010000058.1"/>
</dbReference>
<keyword evidence="1" id="KW-0732">Signal</keyword>
<dbReference type="Gene3D" id="2.40.128.110">
    <property type="entry name" value="Lipid/polyisoprenoid-binding, YceI-like"/>
    <property type="match status" value="1"/>
</dbReference>
<dbReference type="AlphaFoldDB" id="A0A937G117"/>
<dbReference type="SMART" id="SM00867">
    <property type="entry name" value="YceI"/>
    <property type="match status" value="1"/>
</dbReference>
<sequence>MKKVSLLSALVLIAGMSFGQTKWGIDAAHSNIGFTVSHMVISETEGNFKEFDATVTSSKEDFDGAAVVFTAKVASIDTDNEKRDEHLKGEDFFNAEKYPEIKFDGKIKKSGSKYQLVGDFTMRGVTKKVTFDVKYNGTVKDPWGNIKSGFKINGIVNRQDYGLKWGALTEAGGAVVGDEVNIICNVELQKKG</sequence>
<evidence type="ECO:0000256" key="1">
    <source>
        <dbReference type="SAM" id="SignalP"/>
    </source>
</evidence>
<dbReference type="PANTHER" id="PTHR34406">
    <property type="entry name" value="PROTEIN YCEI"/>
    <property type="match status" value="1"/>
</dbReference>
<evidence type="ECO:0000313" key="4">
    <source>
        <dbReference type="Proteomes" id="UP000614216"/>
    </source>
</evidence>
<dbReference type="PANTHER" id="PTHR34406:SF1">
    <property type="entry name" value="PROTEIN YCEI"/>
    <property type="match status" value="1"/>
</dbReference>
<dbReference type="InterPro" id="IPR036761">
    <property type="entry name" value="TTHA0802/YceI-like_sf"/>
</dbReference>
<evidence type="ECO:0000313" key="3">
    <source>
        <dbReference type="EMBL" id="MBL6448020.1"/>
    </source>
</evidence>
<evidence type="ECO:0000259" key="2">
    <source>
        <dbReference type="SMART" id="SM00867"/>
    </source>
</evidence>
<dbReference type="Proteomes" id="UP000614216">
    <property type="component" value="Unassembled WGS sequence"/>
</dbReference>
<dbReference type="Pfam" id="PF04264">
    <property type="entry name" value="YceI"/>
    <property type="match status" value="1"/>
</dbReference>
<dbReference type="EMBL" id="JAEUGD010000058">
    <property type="protein sequence ID" value="MBL6448020.1"/>
    <property type="molecule type" value="Genomic_DNA"/>
</dbReference>